<feature type="domain" description="C2H2-type" evidence="3">
    <location>
        <begin position="220"/>
        <end position="242"/>
    </location>
</feature>
<dbReference type="Gene3D" id="3.30.160.60">
    <property type="entry name" value="Classic Zinc Finger"/>
    <property type="match status" value="1"/>
</dbReference>
<comment type="caution">
    <text evidence="4">The sequence shown here is derived from an EMBL/GenBank/DDBJ whole genome shotgun (WGS) entry which is preliminary data.</text>
</comment>
<keyword evidence="1" id="KW-0479">Metal-binding</keyword>
<accession>A0A1E5R462</accession>
<dbReference type="InterPro" id="IPR036236">
    <property type="entry name" value="Znf_C2H2_sf"/>
</dbReference>
<gene>
    <name evidence="4" type="ORF">AWRI3578_g3827</name>
</gene>
<dbReference type="SUPFAM" id="SSF57667">
    <property type="entry name" value="beta-beta-alpha zinc fingers"/>
    <property type="match status" value="1"/>
</dbReference>
<dbReference type="SMART" id="SM00355">
    <property type="entry name" value="ZnF_C2H2"/>
    <property type="match status" value="2"/>
</dbReference>
<name>A0A1E5R462_9ASCO</name>
<feature type="region of interest" description="Disordered" evidence="2">
    <location>
        <begin position="283"/>
        <end position="305"/>
    </location>
</feature>
<dbReference type="EMBL" id="LPNL01000009">
    <property type="protein sequence ID" value="OEJ81682.1"/>
    <property type="molecule type" value="Genomic_DNA"/>
</dbReference>
<evidence type="ECO:0000313" key="5">
    <source>
        <dbReference type="Proteomes" id="UP000095605"/>
    </source>
</evidence>
<dbReference type="Proteomes" id="UP000095605">
    <property type="component" value="Unassembled WGS sequence"/>
</dbReference>
<keyword evidence="5" id="KW-1185">Reference proteome</keyword>
<dbReference type="AlphaFoldDB" id="A0A1E5R462"/>
<reference evidence="5" key="1">
    <citation type="journal article" date="2016" name="Genome Announc.">
        <title>Genome sequences of three species of Hanseniaspora isolated from spontaneous wine fermentations.</title>
        <authorList>
            <person name="Sternes P.R."/>
            <person name="Lee D."/>
            <person name="Kutyna D.R."/>
            <person name="Borneman A.R."/>
        </authorList>
    </citation>
    <scope>NUCLEOTIDE SEQUENCE [LARGE SCALE GENOMIC DNA]</scope>
    <source>
        <strain evidence="5">AWRI3578</strain>
    </source>
</reference>
<sequence>MNNQNQPLFGKNSRTINSPITKINRSMSPIPSISLNNMENNLSQSNNVYSIPSVNPQSPFSMMLNNTLGQSIPEINMRSTGTSNININQPSALTSGLVTKSYKFNDNSKEIHKFILYIKNKKQFNTSKKLIDLTFFEFLERLSKKKATLRSQSNAENMGAPVVTFDGNLNESKIVHISNGKAKQHKQSISLSLESKAADNHKNHVSIPSASTAHTTDFFKQCDLCPKTFDDPNNYRLHKKQHVIMNGGKNVCPKCFKGFARTDAMKRHLGTKTCDRNRKKLIDENNGVMPERPPKELQLESELST</sequence>
<evidence type="ECO:0000313" key="4">
    <source>
        <dbReference type="EMBL" id="OEJ81682.1"/>
    </source>
</evidence>
<evidence type="ECO:0000259" key="3">
    <source>
        <dbReference type="PROSITE" id="PS50157"/>
    </source>
</evidence>
<evidence type="ECO:0000256" key="1">
    <source>
        <dbReference type="PROSITE-ProRule" id="PRU00042"/>
    </source>
</evidence>
<protein>
    <recommendedName>
        <fullName evidence="3">C2H2-type domain-containing protein</fullName>
    </recommendedName>
</protein>
<dbReference type="Pfam" id="PF00096">
    <property type="entry name" value="zf-C2H2"/>
    <property type="match status" value="1"/>
</dbReference>
<keyword evidence="1" id="KW-0863">Zinc-finger</keyword>
<dbReference type="GO" id="GO:0008270">
    <property type="term" value="F:zinc ion binding"/>
    <property type="evidence" value="ECO:0007669"/>
    <property type="project" value="UniProtKB-KW"/>
</dbReference>
<evidence type="ECO:0000256" key="2">
    <source>
        <dbReference type="SAM" id="MobiDB-lite"/>
    </source>
</evidence>
<dbReference type="OrthoDB" id="3971415at2759"/>
<dbReference type="PROSITE" id="PS00028">
    <property type="entry name" value="ZINC_FINGER_C2H2_1"/>
    <property type="match status" value="1"/>
</dbReference>
<organism evidence="4 5">
    <name type="scientific">Hanseniaspora opuntiae</name>
    <dbReference type="NCBI Taxonomy" id="211096"/>
    <lineage>
        <taxon>Eukaryota</taxon>
        <taxon>Fungi</taxon>
        <taxon>Dikarya</taxon>
        <taxon>Ascomycota</taxon>
        <taxon>Saccharomycotina</taxon>
        <taxon>Saccharomycetes</taxon>
        <taxon>Saccharomycodales</taxon>
        <taxon>Saccharomycodaceae</taxon>
        <taxon>Hanseniaspora</taxon>
    </lineage>
</organism>
<dbReference type="PROSITE" id="PS50157">
    <property type="entry name" value="ZINC_FINGER_C2H2_2"/>
    <property type="match status" value="1"/>
</dbReference>
<proteinExistence type="predicted"/>
<keyword evidence="1" id="KW-0862">Zinc</keyword>
<dbReference type="InterPro" id="IPR013087">
    <property type="entry name" value="Znf_C2H2_type"/>
</dbReference>